<proteinExistence type="predicted"/>
<protein>
    <submittedName>
        <fullName evidence="2">Uncharacterized protein</fullName>
    </submittedName>
</protein>
<reference evidence="2" key="1">
    <citation type="submission" date="2020-10" db="EMBL/GenBank/DDBJ databases">
        <title>Unveiling of a novel bifunctional photoreceptor, Dualchrome1, isolated from a cosmopolitan green alga.</title>
        <authorList>
            <person name="Suzuki S."/>
            <person name="Kawachi M."/>
        </authorList>
    </citation>
    <scope>NUCLEOTIDE SEQUENCE</scope>
    <source>
        <strain evidence="2">NIES 2893</strain>
    </source>
</reference>
<keyword evidence="3" id="KW-1185">Reference proteome</keyword>
<evidence type="ECO:0000313" key="3">
    <source>
        <dbReference type="Proteomes" id="UP000660262"/>
    </source>
</evidence>
<evidence type="ECO:0000256" key="1">
    <source>
        <dbReference type="SAM" id="MobiDB-lite"/>
    </source>
</evidence>
<feature type="compositionally biased region" description="Pro residues" evidence="1">
    <location>
        <begin position="690"/>
        <end position="713"/>
    </location>
</feature>
<organism evidence="2 3">
    <name type="scientific">Pycnococcus provasolii</name>
    <dbReference type="NCBI Taxonomy" id="41880"/>
    <lineage>
        <taxon>Eukaryota</taxon>
        <taxon>Viridiplantae</taxon>
        <taxon>Chlorophyta</taxon>
        <taxon>Pseudoscourfieldiophyceae</taxon>
        <taxon>Pseudoscourfieldiales</taxon>
        <taxon>Pycnococcaceae</taxon>
        <taxon>Pycnococcus</taxon>
    </lineage>
</organism>
<feature type="region of interest" description="Disordered" evidence="1">
    <location>
        <begin position="566"/>
        <end position="730"/>
    </location>
</feature>
<feature type="compositionally biased region" description="Low complexity" evidence="1">
    <location>
        <begin position="469"/>
        <end position="482"/>
    </location>
</feature>
<feature type="region of interest" description="Disordered" evidence="1">
    <location>
        <begin position="84"/>
        <end position="105"/>
    </location>
</feature>
<feature type="compositionally biased region" description="Acidic residues" evidence="1">
    <location>
        <begin position="664"/>
        <end position="681"/>
    </location>
</feature>
<gene>
    <name evidence="2" type="ORF">PPROV_000978500</name>
</gene>
<name>A0A830HWI2_9CHLO</name>
<comment type="caution">
    <text evidence="2">The sequence shown here is derived from an EMBL/GenBank/DDBJ whole genome shotgun (WGS) entry which is preliminary data.</text>
</comment>
<feature type="compositionally biased region" description="Pro residues" evidence="1">
    <location>
        <begin position="598"/>
        <end position="607"/>
    </location>
</feature>
<feature type="region of interest" description="Disordered" evidence="1">
    <location>
        <begin position="469"/>
        <end position="495"/>
    </location>
</feature>
<dbReference type="EMBL" id="BNJQ01000032">
    <property type="protein sequence ID" value="GHP11055.1"/>
    <property type="molecule type" value="Genomic_DNA"/>
</dbReference>
<feature type="compositionally biased region" description="Polar residues" evidence="1">
    <location>
        <begin position="84"/>
        <end position="102"/>
    </location>
</feature>
<dbReference type="Proteomes" id="UP000660262">
    <property type="component" value="Unassembled WGS sequence"/>
</dbReference>
<accession>A0A830HWI2</accession>
<evidence type="ECO:0000313" key="2">
    <source>
        <dbReference type="EMBL" id="GHP11055.1"/>
    </source>
</evidence>
<dbReference type="AlphaFoldDB" id="A0A830HWI2"/>
<sequence length="730" mass="77466">MALPSDAGPSAYVVVVDTSAYAHDTADAYPRNSSMDSFIWDIVRLDALQRLPSQSAATSSPHSQSQTHQKPCICVVTTHSNGGNLASNGTSGARRSSPSTKKTFGPAVILTPSQSASTGTRALAENTEMPRAPAHSPTTWCDHLPAALKLARVALTPAKFAKAAILVVVNSPIPNEANDDDDFFPFSNVTNHANTAEALSSAHASDVRFLFMGENAIPDLHVYAAAASLAAASPNTSCVFSATTATGLSYAESLVGCGKAAMFDARTLMALASTWRDTFGEHLPFPITSDEAAVAIASAPPPNQALSPAYARYKGKSARRAPPIPPQGSVLGCRPQAWVAERSEVSRPINHAMLTVTLRRISGVDETVTVPVSHVAAVARVVLDPIAEVRVGRLRRRCIAGQRRELVPCFGKGRLTLSVALDPVALVPKLVARLRFTSDEASQASSPSARYASSAWNANKVQYDVATVPDSSPDSSQVVSMSRVPTSSDPSGKSLVVRTGKDATSYFWIRDKGEFAQDAVSKMETAFKICSSADGGVMTWLNSLIGHVVPAADEIAEALLRLASLESPPQPTPMARNAAVPPSMPPMPRKSRKSRPAAPSPPMPPASPTSSLYYGRYDLPEPSTPTPAAAKEQPARKEEQGEEEESPPTPPTPAAAKEPPAPKEEDDEQEVEEEEEEEEELPLTLSTPQPSVPAMPPPPQQPQPQQQPPPKPGQPIKSMSELLDVLNTTL</sequence>